<dbReference type="Gene3D" id="1.10.1040.50">
    <property type="match status" value="1"/>
</dbReference>
<name>A0A382FMK4_9ZZZZ</name>
<protein>
    <recommendedName>
        <fullName evidence="2">3-hydroxyacyl-CoA dehydrogenase C-terminal domain-containing protein</fullName>
    </recommendedName>
</protein>
<evidence type="ECO:0008006" key="2">
    <source>
        <dbReference type="Google" id="ProtNLM"/>
    </source>
</evidence>
<dbReference type="InterPro" id="IPR001753">
    <property type="entry name" value="Enoyl-CoA_hydra/iso"/>
</dbReference>
<reference evidence="1" key="1">
    <citation type="submission" date="2018-05" db="EMBL/GenBank/DDBJ databases">
        <authorList>
            <person name="Lanie J.A."/>
            <person name="Ng W.-L."/>
            <person name="Kazmierczak K.M."/>
            <person name="Andrzejewski T.M."/>
            <person name="Davidsen T.M."/>
            <person name="Wayne K.J."/>
            <person name="Tettelin H."/>
            <person name="Glass J.I."/>
            <person name="Rusch D."/>
            <person name="Podicherti R."/>
            <person name="Tsui H.-C.T."/>
            <person name="Winkler M.E."/>
        </authorList>
    </citation>
    <scope>NUCLEOTIDE SEQUENCE</scope>
</reference>
<dbReference type="InterPro" id="IPR008927">
    <property type="entry name" value="6-PGluconate_DH-like_C_sf"/>
</dbReference>
<evidence type="ECO:0000313" key="1">
    <source>
        <dbReference type="EMBL" id="SVB63855.1"/>
    </source>
</evidence>
<gene>
    <name evidence="1" type="ORF">METZ01_LOCUS216709</name>
</gene>
<dbReference type="EMBL" id="UINC01050643">
    <property type="protein sequence ID" value="SVB63855.1"/>
    <property type="molecule type" value="Genomic_DNA"/>
</dbReference>
<dbReference type="PANTHER" id="PTHR11941">
    <property type="entry name" value="ENOYL-COA HYDRATASE-RELATED"/>
    <property type="match status" value="1"/>
</dbReference>
<dbReference type="SUPFAM" id="SSF48179">
    <property type="entry name" value="6-phosphogluconate dehydrogenase C-terminal domain-like"/>
    <property type="match status" value="1"/>
</dbReference>
<dbReference type="Pfam" id="PF00378">
    <property type="entry name" value="ECH_1"/>
    <property type="match status" value="1"/>
</dbReference>
<dbReference type="PANTHER" id="PTHR11941:SF54">
    <property type="entry name" value="ENOYL-COA HYDRATASE, MITOCHONDRIAL"/>
    <property type="match status" value="1"/>
</dbReference>
<dbReference type="GO" id="GO:0003824">
    <property type="term" value="F:catalytic activity"/>
    <property type="evidence" value="ECO:0007669"/>
    <property type="project" value="UniProtKB-ARBA"/>
</dbReference>
<dbReference type="SUPFAM" id="SSF52096">
    <property type="entry name" value="ClpP/crotonase"/>
    <property type="match status" value="1"/>
</dbReference>
<sequence>EGKKILEAINLDTGEYFPTKKIDLKLDKVDLKNLINRKDKYGEYAWSVLSKIIKYASSLVPGITDKFNNIDEAMRLGFNWTKGPFEMLKEIGVKNFFERIDDFKNNKFLENLSKSKDENFYGERQLYTNIETLGKIKPKAIKVDKNNSAEIYRFENFNIVEFNTKANTLDYDSMDCLKKATDKPLIIINESMQFSAGVNLSYTMDFADKGDFKSIEKFIKYFQETCKHLKYSKHPVISAPSGLALGGGEEVILQSNFVVSHTNIVMGLVETIVGLVPAGGGCKEVLWRWCQSDEAKNDPDFAPLKVFDIIGYAKTATSPVEAEPLKYLKPEDKKIMNRNSLLAVSKKILDDNKDFKAPEECKFNLSGKPLKEKMIKVLEKLYNEKVILDHGVEVGKELANVLSGGDTTIDKTLSEDDLYKLELDSFMRLIKTKKTQDRIKHTLVTGKPLIN</sequence>
<organism evidence="1">
    <name type="scientific">marine metagenome</name>
    <dbReference type="NCBI Taxonomy" id="408172"/>
    <lineage>
        <taxon>unclassified sequences</taxon>
        <taxon>metagenomes</taxon>
        <taxon>ecological metagenomes</taxon>
    </lineage>
</organism>
<dbReference type="AlphaFoldDB" id="A0A382FMK4"/>
<dbReference type="InterPro" id="IPR029045">
    <property type="entry name" value="ClpP/crotonase-like_dom_sf"/>
</dbReference>
<proteinExistence type="predicted"/>
<dbReference type="GO" id="GO:0006635">
    <property type="term" value="P:fatty acid beta-oxidation"/>
    <property type="evidence" value="ECO:0007669"/>
    <property type="project" value="TreeGrafter"/>
</dbReference>
<dbReference type="CDD" id="cd06558">
    <property type="entry name" value="crotonase-like"/>
    <property type="match status" value="1"/>
</dbReference>
<feature type="non-terminal residue" evidence="1">
    <location>
        <position position="1"/>
    </location>
</feature>
<dbReference type="Gene3D" id="3.90.226.10">
    <property type="entry name" value="2-enoyl-CoA Hydratase, Chain A, domain 1"/>
    <property type="match status" value="1"/>
</dbReference>
<accession>A0A382FMK4</accession>